<proteinExistence type="predicted"/>
<evidence type="ECO:0008006" key="3">
    <source>
        <dbReference type="Google" id="ProtNLM"/>
    </source>
</evidence>
<dbReference type="AlphaFoldDB" id="A0A128EXT6"/>
<dbReference type="OrthoDB" id="6077837at2"/>
<dbReference type="Proteomes" id="UP000071641">
    <property type="component" value="Unassembled WGS sequence"/>
</dbReference>
<dbReference type="Pfam" id="PF22098">
    <property type="entry name" value="DUF6942"/>
    <property type="match status" value="1"/>
</dbReference>
<protein>
    <recommendedName>
        <fullName evidence="3">Uracil DNA glycosylase superfamily protein</fullName>
    </recommendedName>
</protein>
<reference evidence="2" key="1">
    <citation type="submission" date="2016-02" db="EMBL/GenBank/DDBJ databases">
        <authorList>
            <person name="Rodrigo-Torres Lidia"/>
            <person name="Arahal R.David."/>
        </authorList>
    </citation>
    <scope>NUCLEOTIDE SEQUENCE [LARGE SCALE GENOMIC DNA]</scope>
    <source>
        <strain evidence="2">CECT 9029</strain>
    </source>
</reference>
<dbReference type="RefSeq" id="WP_062662065.1">
    <property type="nucleotide sequence ID" value="NZ_FIZX01000001.1"/>
</dbReference>
<name>A0A128EXT6_9GAMM</name>
<evidence type="ECO:0000313" key="1">
    <source>
        <dbReference type="EMBL" id="CZF79337.1"/>
    </source>
</evidence>
<organism evidence="1 2">
    <name type="scientific">Grimontia celer</name>
    <dbReference type="NCBI Taxonomy" id="1796497"/>
    <lineage>
        <taxon>Bacteria</taxon>
        <taxon>Pseudomonadati</taxon>
        <taxon>Pseudomonadota</taxon>
        <taxon>Gammaproteobacteria</taxon>
        <taxon>Vibrionales</taxon>
        <taxon>Vibrionaceae</taxon>
        <taxon>Grimontia</taxon>
    </lineage>
</organism>
<sequence>MNNYAFGHPLARINVYVEKAPPSEALWGESPSYRSFKKLVDGDIKSLGEAGGNGWRKVFNVYAKLLFAFPHQSTFRPNSALSWQKFRDQSLLQDQSDTALCFGEWNVEQRGKEGGIHIIAGRTHALNLGLSEKCIWLNNEFAKHPSLPIFICPYFDYRQLSNAKIDVLVNLINGTDITV</sequence>
<dbReference type="EMBL" id="FIZX01000001">
    <property type="protein sequence ID" value="CZF79337.1"/>
    <property type="molecule type" value="Genomic_DNA"/>
</dbReference>
<keyword evidence="2" id="KW-1185">Reference proteome</keyword>
<gene>
    <name evidence="1" type="ORF">GCE9029_01403</name>
</gene>
<accession>A0A128EXT6</accession>
<evidence type="ECO:0000313" key="2">
    <source>
        <dbReference type="Proteomes" id="UP000071641"/>
    </source>
</evidence>
<dbReference type="InterPro" id="IPR054222">
    <property type="entry name" value="DUF6942"/>
</dbReference>
<dbReference type="STRING" id="1796497.GCE9029_01403"/>